<dbReference type="Proteomes" id="UP001623348">
    <property type="component" value="Unassembled WGS sequence"/>
</dbReference>
<name>A0ABC9X3V9_GRUJA</name>
<feature type="region of interest" description="Disordered" evidence="1">
    <location>
        <begin position="36"/>
        <end position="65"/>
    </location>
</feature>
<sequence>MKKEDDGCGPSSQERGRKKTTDVDLRVKRYEERRRRMWTLESRGTKKEEDGCGPSSQEVRRKKTTEVDLGVKRKKTTEVDLRVKRDQDRRGRWWNFESRVLTPSMFGIPGILHPSSRFLFNTVGGSAPDWTEKQAHKKILRQNPDKISYSPLQRPAEPFPSCL</sequence>
<protein>
    <submittedName>
        <fullName evidence="2">Uncharacterized protein</fullName>
    </submittedName>
</protein>
<feature type="region of interest" description="Disordered" evidence="1">
    <location>
        <begin position="1"/>
        <end position="24"/>
    </location>
</feature>
<organism evidence="2 3">
    <name type="scientific">Grus japonensis</name>
    <name type="common">Japanese crane</name>
    <name type="synonym">Red-crowned crane</name>
    <dbReference type="NCBI Taxonomy" id="30415"/>
    <lineage>
        <taxon>Eukaryota</taxon>
        <taxon>Metazoa</taxon>
        <taxon>Chordata</taxon>
        <taxon>Craniata</taxon>
        <taxon>Vertebrata</taxon>
        <taxon>Euteleostomi</taxon>
        <taxon>Archelosauria</taxon>
        <taxon>Archosauria</taxon>
        <taxon>Dinosauria</taxon>
        <taxon>Saurischia</taxon>
        <taxon>Theropoda</taxon>
        <taxon>Coelurosauria</taxon>
        <taxon>Aves</taxon>
        <taxon>Neognathae</taxon>
        <taxon>Neoaves</taxon>
        <taxon>Gruiformes</taxon>
        <taxon>Gruidae</taxon>
        <taxon>Grus</taxon>
    </lineage>
</organism>
<evidence type="ECO:0000313" key="2">
    <source>
        <dbReference type="EMBL" id="GAB0192259.1"/>
    </source>
</evidence>
<keyword evidence="3" id="KW-1185">Reference proteome</keyword>
<evidence type="ECO:0000313" key="3">
    <source>
        <dbReference type="Proteomes" id="UP001623348"/>
    </source>
</evidence>
<dbReference type="EMBL" id="BAAFJT010000007">
    <property type="protein sequence ID" value="GAB0192259.1"/>
    <property type="molecule type" value="Genomic_DNA"/>
</dbReference>
<accession>A0ABC9X3V9</accession>
<dbReference type="AlphaFoldDB" id="A0ABC9X3V9"/>
<reference evidence="2 3" key="1">
    <citation type="submission" date="2024-06" db="EMBL/GenBank/DDBJ databases">
        <title>The draft genome of Grus japonensis, version 3.</title>
        <authorList>
            <person name="Nabeshima K."/>
            <person name="Suzuki S."/>
            <person name="Onuma M."/>
        </authorList>
    </citation>
    <scope>NUCLEOTIDE SEQUENCE [LARGE SCALE GENOMIC DNA]</scope>
    <source>
        <strain evidence="2 3">451A</strain>
    </source>
</reference>
<gene>
    <name evidence="2" type="ORF">GRJ2_001691200</name>
</gene>
<feature type="region of interest" description="Disordered" evidence="1">
    <location>
        <begin position="143"/>
        <end position="163"/>
    </location>
</feature>
<comment type="caution">
    <text evidence="2">The sequence shown here is derived from an EMBL/GenBank/DDBJ whole genome shotgun (WGS) entry which is preliminary data.</text>
</comment>
<evidence type="ECO:0000256" key="1">
    <source>
        <dbReference type="SAM" id="MobiDB-lite"/>
    </source>
</evidence>
<proteinExistence type="predicted"/>